<reference evidence="3 4" key="1">
    <citation type="submission" date="2023-01" db="EMBL/GenBank/DDBJ databases">
        <title>Analysis of 21 Apiospora genomes using comparative genomics revels a genus with tremendous synthesis potential of carbohydrate active enzymes and secondary metabolites.</title>
        <authorList>
            <person name="Sorensen T."/>
        </authorList>
    </citation>
    <scope>NUCLEOTIDE SEQUENCE [LARGE SCALE GENOMIC DNA]</scope>
    <source>
        <strain evidence="3 4">CBS 135458</strain>
    </source>
</reference>
<feature type="region of interest" description="Disordered" evidence="2">
    <location>
        <begin position="104"/>
        <end position="134"/>
    </location>
</feature>
<evidence type="ECO:0000313" key="3">
    <source>
        <dbReference type="EMBL" id="KAK8074210.1"/>
    </source>
</evidence>
<feature type="coiled-coil region" evidence="1">
    <location>
        <begin position="33"/>
        <end position="60"/>
    </location>
</feature>
<evidence type="ECO:0000256" key="2">
    <source>
        <dbReference type="SAM" id="MobiDB-lite"/>
    </source>
</evidence>
<proteinExistence type="predicted"/>
<dbReference type="RefSeq" id="XP_066718685.1">
    <property type="nucleotide sequence ID" value="XM_066856518.1"/>
</dbReference>
<dbReference type="GeneID" id="92089581"/>
<keyword evidence="1" id="KW-0175">Coiled coil</keyword>
<sequence>MPDIRALPFHALKKRLIIPRTPKEEEEAKEAHVRSLQAQLSQNATEMERLQQELSAAKGEEPCFGVKREGSVLERERSKKQAITKRADVRMAYSVCTVNKRRGGGQRGILMEEESPHDRIGGKRDEKRAKMAEY</sequence>
<feature type="compositionally biased region" description="Basic and acidic residues" evidence="2">
    <location>
        <begin position="114"/>
        <end position="134"/>
    </location>
</feature>
<gene>
    <name evidence="3" type="ORF">PG994_005109</name>
</gene>
<protein>
    <submittedName>
        <fullName evidence="3">Uncharacterized protein</fullName>
    </submittedName>
</protein>
<evidence type="ECO:0000256" key="1">
    <source>
        <dbReference type="SAM" id="Coils"/>
    </source>
</evidence>
<organism evidence="3 4">
    <name type="scientific">Apiospora phragmitis</name>
    <dbReference type="NCBI Taxonomy" id="2905665"/>
    <lineage>
        <taxon>Eukaryota</taxon>
        <taxon>Fungi</taxon>
        <taxon>Dikarya</taxon>
        <taxon>Ascomycota</taxon>
        <taxon>Pezizomycotina</taxon>
        <taxon>Sordariomycetes</taxon>
        <taxon>Xylariomycetidae</taxon>
        <taxon>Amphisphaeriales</taxon>
        <taxon>Apiosporaceae</taxon>
        <taxon>Apiospora</taxon>
    </lineage>
</organism>
<dbReference type="Proteomes" id="UP001480595">
    <property type="component" value="Unassembled WGS sequence"/>
</dbReference>
<evidence type="ECO:0000313" key="4">
    <source>
        <dbReference type="Proteomes" id="UP001480595"/>
    </source>
</evidence>
<keyword evidence="4" id="KW-1185">Reference proteome</keyword>
<dbReference type="EMBL" id="JAQQWL010000005">
    <property type="protein sequence ID" value="KAK8074210.1"/>
    <property type="molecule type" value="Genomic_DNA"/>
</dbReference>
<name>A0ABR1VVJ7_9PEZI</name>
<accession>A0ABR1VVJ7</accession>
<comment type="caution">
    <text evidence="3">The sequence shown here is derived from an EMBL/GenBank/DDBJ whole genome shotgun (WGS) entry which is preliminary data.</text>
</comment>